<dbReference type="Proteomes" id="UP000308600">
    <property type="component" value="Unassembled WGS sequence"/>
</dbReference>
<protein>
    <submittedName>
        <fullName evidence="1">Uncharacterized protein</fullName>
    </submittedName>
</protein>
<evidence type="ECO:0000313" key="1">
    <source>
        <dbReference type="EMBL" id="TFK69453.1"/>
    </source>
</evidence>
<proteinExistence type="predicted"/>
<name>A0ACD3AUR9_9AGAR</name>
<accession>A0ACD3AUR9</accession>
<dbReference type="EMBL" id="ML208330">
    <property type="protein sequence ID" value="TFK69453.1"/>
    <property type="molecule type" value="Genomic_DNA"/>
</dbReference>
<organism evidence="1 2">
    <name type="scientific">Pluteus cervinus</name>
    <dbReference type="NCBI Taxonomy" id="181527"/>
    <lineage>
        <taxon>Eukaryota</taxon>
        <taxon>Fungi</taxon>
        <taxon>Dikarya</taxon>
        <taxon>Basidiomycota</taxon>
        <taxon>Agaricomycotina</taxon>
        <taxon>Agaricomycetes</taxon>
        <taxon>Agaricomycetidae</taxon>
        <taxon>Agaricales</taxon>
        <taxon>Pluteineae</taxon>
        <taxon>Pluteaceae</taxon>
        <taxon>Pluteus</taxon>
    </lineage>
</organism>
<gene>
    <name evidence="1" type="ORF">BDN72DRAFT_612293</name>
</gene>
<reference evidence="1 2" key="1">
    <citation type="journal article" date="2019" name="Nat. Ecol. Evol.">
        <title>Megaphylogeny resolves global patterns of mushroom evolution.</title>
        <authorList>
            <person name="Varga T."/>
            <person name="Krizsan K."/>
            <person name="Foldi C."/>
            <person name="Dima B."/>
            <person name="Sanchez-Garcia M."/>
            <person name="Sanchez-Ramirez S."/>
            <person name="Szollosi G.J."/>
            <person name="Szarkandi J.G."/>
            <person name="Papp V."/>
            <person name="Albert L."/>
            <person name="Andreopoulos W."/>
            <person name="Angelini C."/>
            <person name="Antonin V."/>
            <person name="Barry K.W."/>
            <person name="Bougher N.L."/>
            <person name="Buchanan P."/>
            <person name="Buyck B."/>
            <person name="Bense V."/>
            <person name="Catcheside P."/>
            <person name="Chovatia M."/>
            <person name="Cooper J."/>
            <person name="Damon W."/>
            <person name="Desjardin D."/>
            <person name="Finy P."/>
            <person name="Geml J."/>
            <person name="Haridas S."/>
            <person name="Hughes K."/>
            <person name="Justo A."/>
            <person name="Karasinski D."/>
            <person name="Kautmanova I."/>
            <person name="Kiss B."/>
            <person name="Kocsube S."/>
            <person name="Kotiranta H."/>
            <person name="LaButti K.M."/>
            <person name="Lechner B.E."/>
            <person name="Liimatainen K."/>
            <person name="Lipzen A."/>
            <person name="Lukacs Z."/>
            <person name="Mihaltcheva S."/>
            <person name="Morgado L.N."/>
            <person name="Niskanen T."/>
            <person name="Noordeloos M.E."/>
            <person name="Ohm R.A."/>
            <person name="Ortiz-Santana B."/>
            <person name="Ovrebo C."/>
            <person name="Racz N."/>
            <person name="Riley R."/>
            <person name="Savchenko A."/>
            <person name="Shiryaev A."/>
            <person name="Soop K."/>
            <person name="Spirin V."/>
            <person name="Szebenyi C."/>
            <person name="Tomsovsky M."/>
            <person name="Tulloss R.E."/>
            <person name="Uehling J."/>
            <person name="Grigoriev I.V."/>
            <person name="Vagvolgyi C."/>
            <person name="Papp T."/>
            <person name="Martin F.M."/>
            <person name="Miettinen O."/>
            <person name="Hibbett D.S."/>
            <person name="Nagy L.G."/>
        </authorList>
    </citation>
    <scope>NUCLEOTIDE SEQUENCE [LARGE SCALE GENOMIC DNA]</scope>
    <source>
        <strain evidence="1 2">NL-1719</strain>
    </source>
</reference>
<sequence length="152" mass="17476">MTFKYHLLFDTLPWPKGLQLPPHSPLSIHAITTPNKMLSRNRSRRHDFLSLHKCGANHQLSQYTLPSSSKTIRMRQDPSRPKSSAPPLLWFDVSFRRWNRGIGQVVVSYHFGSKTGRTSLRTLQLLPTPAPKTSMPPNHRLHYLTHAVRPIV</sequence>
<keyword evidence="2" id="KW-1185">Reference proteome</keyword>
<evidence type="ECO:0000313" key="2">
    <source>
        <dbReference type="Proteomes" id="UP000308600"/>
    </source>
</evidence>